<protein>
    <submittedName>
        <fullName evidence="1">Uncharacterized protein</fullName>
    </submittedName>
</protein>
<reference evidence="1 2" key="1">
    <citation type="submission" date="2019-06" db="EMBL/GenBank/DDBJ databases">
        <title>Genomic Encyclopedia of Type Strains, Phase IV (KMG-V): Genome sequencing to study the core and pangenomes of soil and plant-associated prokaryotes.</title>
        <authorList>
            <person name="Whitman W."/>
        </authorList>
    </citation>
    <scope>NUCLEOTIDE SEQUENCE [LARGE SCALE GENOMIC DNA]</scope>
    <source>
        <strain evidence="1 2">BR 11622</strain>
    </source>
</reference>
<accession>A0A560HEP1</accession>
<keyword evidence="2" id="KW-1185">Reference proteome</keyword>
<proteinExistence type="predicted"/>
<dbReference type="Proteomes" id="UP000315751">
    <property type="component" value="Unassembled WGS sequence"/>
</dbReference>
<dbReference type="EMBL" id="VITR01000003">
    <property type="protein sequence ID" value="TWB44511.1"/>
    <property type="molecule type" value="Genomic_DNA"/>
</dbReference>
<gene>
    <name evidence="1" type="ORF">FBZ90_103419</name>
</gene>
<comment type="caution">
    <text evidence="1">The sequence shown here is derived from an EMBL/GenBank/DDBJ whole genome shotgun (WGS) entry which is preliminary data.</text>
</comment>
<organism evidence="1 2">
    <name type="scientific">Nitrospirillum amazonense</name>
    <dbReference type="NCBI Taxonomy" id="28077"/>
    <lineage>
        <taxon>Bacteria</taxon>
        <taxon>Pseudomonadati</taxon>
        <taxon>Pseudomonadota</taxon>
        <taxon>Alphaproteobacteria</taxon>
        <taxon>Rhodospirillales</taxon>
        <taxon>Azospirillaceae</taxon>
        <taxon>Nitrospirillum</taxon>
    </lineage>
</organism>
<sequence>MTVQGTFQASFASTLSTIAKPDSRASDVGIIGSVKLATKSLLNRVGSVIAPAYKRAAPELPASVQPLPQAIVWNWPPMGPNQISFQQFEFCDTQPASCKAGEDFVNGGSSFSLAYRSFLQLVDPATFVPNSLLQQALASAIPPSYTPAQGAGPPGWIAVPDSGGKLSFMPEWTVGLTPAQWSSVAGVPLSWTGPAAGFLAGSDAAQVVTPATLSASVTADRVVRVPVYAGVWYSDPFVQIASTGPFLGNRLPQIVVGPAGFLRCRITEFFVAGGLSAQVTVPETASDALAAHLRTRGATVGTLPASVCRAEEMPAASGRSVRLSAPEDMPFIIGVSVVPVVGPQS</sequence>
<name>A0A560HEP1_9PROT</name>
<evidence type="ECO:0000313" key="2">
    <source>
        <dbReference type="Proteomes" id="UP000315751"/>
    </source>
</evidence>
<dbReference type="AlphaFoldDB" id="A0A560HEP1"/>
<evidence type="ECO:0000313" key="1">
    <source>
        <dbReference type="EMBL" id="TWB44511.1"/>
    </source>
</evidence>